<gene>
    <name evidence="2" type="ORF">EZS28_017009</name>
</gene>
<feature type="transmembrane region" description="Helical" evidence="1">
    <location>
        <begin position="182"/>
        <end position="204"/>
    </location>
</feature>
<feature type="non-terminal residue" evidence="2">
    <location>
        <position position="293"/>
    </location>
</feature>
<comment type="caution">
    <text evidence="2">The sequence shown here is derived from an EMBL/GenBank/DDBJ whole genome shotgun (WGS) entry which is preliminary data.</text>
</comment>
<keyword evidence="1" id="KW-0472">Membrane</keyword>
<proteinExistence type="predicted"/>
<dbReference type="Proteomes" id="UP000324800">
    <property type="component" value="Unassembled WGS sequence"/>
</dbReference>
<organism evidence="2 3">
    <name type="scientific">Streblomastix strix</name>
    <dbReference type="NCBI Taxonomy" id="222440"/>
    <lineage>
        <taxon>Eukaryota</taxon>
        <taxon>Metamonada</taxon>
        <taxon>Preaxostyla</taxon>
        <taxon>Oxymonadida</taxon>
        <taxon>Streblomastigidae</taxon>
        <taxon>Streblomastix</taxon>
    </lineage>
</organism>
<feature type="transmembrane region" description="Helical" evidence="1">
    <location>
        <begin position="251"/>
        <end position="269"/>
    </location>
</feature>
<feature type="transmembrane region" description="Helical" evidence="1">
    <location>
        <begin position="90"/>
        <end position="113"/>
    </location>
</feature>
<feature type="transmembrane region" description="Helical" evidence="1">
    <location>
        <begin position="36"/>
        <end position="55"/>
    </location>
</feature>
<accession>A0A5J4VXT6</accession>
<sequence>MNKQIFIEDEDLFSKTEAQLFQILLPLFRQPRKPNAFFPVFFWVIFTIQLISLALFRIDNSTQAQTALSRVVNFVDLSSLSLMIGKNSIFILVGFLIFLGILIMLLILCSFLFRSILTTQPWIITLVRILHDILLRIVFIPVVSICVTMFDCYDIIEINEAGEEIITRVWRAASDNICMSNIYQIVGLILAVFALIVLIVYCGILDLLIFNFNPKNGGFFSCPDGFFNFIQHIFITSLVFILRYIYPWEFWRAFLSIVDSIILCTYIAYKQPYYTLKSNFMAQIPWIIFGSVR</sequence>
<dbReference type="AlphaFoldDB" id="A0A5J4VXT6"/>
<evidence type="ECO:0000256" key="1">
    <source>
        <dbReference type="SAM" id="Phobius"/>
    </source>
</evidence>
<dbReference type="EMBL" id="SNRW01004365">
    <property type="protein sequence ID" value="KAA6387461.1"/>
    <property type="molecule type" value="Genomic_DNA"/>
</dbReference>
<evidence type="ECO:0000313" key="3">
    <source>
        <dbReference type="Proteomes" id="UP000324800"/>
    </source>
</evidence>
<keyword evidence="1" id="KW-1133">Transmembrane helix</keyword>
<feature type="transmembrane region" description="Helical" evidence="1">
    <location>
        <begin position="225"/>
        <end position="245"/>
    </location>
</feature>
<name>A0A5J4VXT6_9EUKA</name>
<protein>
    <submittedName>
        <fullName evidence="2">Uncharacterized protein</fullName>
    </submittedName>
</protein>
<keyword evidence="1" id="KW-0812">Transmembrane</keyword>
<reference evidence="2 3" key="1">
    <citation type="submission" date="2019-03" db="EMBL/GenBank/DDBJ databases">
        <title>Single cell metagenomics reveals metabolic interactions within the superorganism composed of flagellate Streblomastix strix and complex community of Bacteroidetes bacteria on its surface.</title>
        <authorList>
            <person name="Treitli S.C."/>
            <person name="Kolisko M."/>
            <person name="Husnik F."/>
            <person name="Keeling P."/>
            <person name="Hampl V."/>
        </authorList>
    </citation>
    <scope>NUCLEOTIDE SEQUENCE [LARGE SCALE GENOMIC DNA]</scope>
    <source>
        <strain evidence="2">ST1C</strain>
    </source>
</reference>
<evidence type="ECO:0000313" key="2">
    <source>
        <dbReference type="EMBL" id="KAA6387461.1"/>
    </source>
</evidence>